<dbReference type="Gene3D" id="3.40.50.2020">
    <property type="match status" value="1"/>
</dbReference>
<dbReference type="CDD" id="cd06223">
    <property type="entry name" value="PRTases_typeI"/>
    <property type="match status" value="1"/>
</dbReference>
<dbReference type="Gene3D" id="3.30.1310.20">
    <property type="entry name" value="PRTase-like"/>
    <property type="match status" value="1"/>
</dbReference>
<dbReference type="InterPro" id="IPR000836">
    <property type="entry name" value="PRTase_dom"/>
</dbReference>
<dbReference type="SUPFAM" id="SSF53271">
    <property type="entry name" value="PRTase-like"/>
    <property type="match status" value="1"/>
</dbReference>
<gene>
    <name evidence="2" type="ORF">A2W05_04485</name>
</gene>
<evidence type="ECO:0000313" key="2">
    <source>
        <dbReference type="EMBL" id="OGL47810.1"/>
    </source>
</evidence>
<comment type="caution">
    <text evidence="2">The sequence shown here is derived from an EMBL/GenBank/DDBJ whole genome shotgun (WGS) entry which is preliminary data.</text>
</comment>
<dbReference type="InterPro" id="IPR029057">
    <property type="entry name" value="PRTase-like"/>
</dbReference>
<feature type="domain" description="Phosphoribosyltransferase" evidence="1">
    <location>
        <begin position="23"/>
        <end position="150"/>
    </location>
</feature>
<sequence>MSLIIGSKPAHFKNRKQAGILLGEKLKYLTDKNPVVLAIPRGGVIIGREIALKLNAEIDLIITKKIGAPDNPEFAIGAVSENGAVYLNEDLISRSGISQKYIEEEIKRQSENLRERGELFSKYRKRITVRRKLVIITDDGIATGATMVSAI</sequence>
<evidence type="ECO:0000259" key="1">
    <source>
        <dbReference type="Pfam" id="PF00156"/>
    </source>
</evidence>
<evidence type="ECO:0000313" key="3">
    <source>
        <dbReference type="Proteomes" id="UP000178797"/>
    </source>
</evidence>
<name>A0A1F7S289_9BACT</name>
<dbReference type="EMBL" id="MGDE01000010">
    <property type="protein sequence ID" value="OGL47810.1"/>
    <property type="molecule type" value="Genomic_DNA"/>
</dbReference>
<proteinExistence type="predicted"/>
<organism evidence="2 3">
    <name type="scientific">Candidatus Schekmanbacteria bacterium RBG_16_38_10</name>
    <dbReference type="NCBI Taxonomy" id="1817879"/>
    <lineage>
        <taxon>Bacteria</taxon>
        <taxon>Candidatus Schekmaniibacteriota</taxon>
    </lineage>
</organism>
<reference evidence="2 3" key="1">
    <citation type="journal article" date="2016" name="Nat. Commun.">
        <title>Thousands of microbial genomes shed light on interconnected biogeochemical processes in an aquifer system.</title>
        <authorList>
            <person name="Anantharaman K."/>
            <person name="Brown C.T."/>
            <person name="Hug L.A."/>
            <person name="Sharon I."/>
            <person name="Castelle C.J."/>
            <person name="Probst A.J."/>
            <person name="Thomas B.C."/>
            <person name="Singh A."/>
            <person name="Wilkins M.J."/>
            <person name="Karaoz U."/>
            <person name="Brodie E.L."/>
            <person name="Williams K.H."/>
            <person name="Hubbard S.S."/>
            <person name="Banfield J.F."/>
        </authorList>
    </citation>
    <scope>NUCLEOTIDE SEQUENCE [LARGE SCALE GENOMIC DNA]</scope>
</reference>
<dbReference type="Proteomes" id="UP000178797">
    <property type="component" value="Unassembled WGS sequence"/>
</dbReference>
<protein>
    <recommendedName>
        <fullName evidence="1">Phosphoribosyltransferase domain-containing protein</fullName>
    </recommendedName>
</protein>
<dbReference type="AlphaFoldDB" id="A0A1F7S289"/>
<dbReference type="Pfam" id="PF00156">
    <property type="entry name" value="Pribosyltran"/>
    <property type="match status" value="1"/>
</dbReference>
<accession>A0A1F7S289</accession>
<feature type="non-terminal residue" evidence="2">
    <location>
        <position position="151"/>
    </location>
</feature>